<keyword evidence="4" id="KW-1185">Reference proteome</keyword>
<accession>A0ABR2XDP8</accession>
<proteinExistence type="predicted"/>
<dbReference type="CDD" id="cd12087">
    <property type="entry name" value="TM_EGFR-like"/>
    <property type="match status" value="1"/>
</dbReference>
<dbReference type="EMBL" id="JARVKM010000068">
    <property type="protein sequence ID" value="KAK9771897.1"/>
    <property type="molecule type" value="Genomic_DNA"/>
</dbReference>
<keyword evidence="2" id="KW-0812">Transmembrane</keyword>
<feature type="compositionally biased region" description="Basic residues" evidence="1">
    <location>
        <begin position="50"/>
        <end position="63"/>
    </location>
</feature>
<sequence>MRLPYRIPVPVRPRTSGQDGPNKTAIIVGVTVAFAFLVIVVGVHYIRRRNQNKKKGSSKRHGYARAAGNEDSSGNTGRPSRARGAGASGPATTNNETTTVDRNTSVRSVLTLPAYRTKANDNEQVLGREGERDGVDVVVEMPTAEDHEALREDEMETMYQIRVARRNQIAEREERRQQRRDARARGDQIALRELNERARASSSSTIVNDLRGDQLRIKNQRERAVSSVSYEGLGVARHDGTRLRANSQESERVGLLSDAASISLSTRSPSALSHRRDRSASSVISFDSAQDFPSPGHPGSGATTPRRLSAQHTTGTAGSSPEIIGEADLGETGMPLQDPPGYDDVSLDDARSGATTPVNFNEPPPHYPGPAQERDHRLSLQVAGMVDNAGADGDLSTRSSATLSRNSSSSSTRPTPFPRLPSLSLEGIPQIVVEPSSAYPRDRSTDR</sequence>
<keyword evidence="2" id="KW-0472">Membrane</keyword>
<protein>
    <submittedName>
        <fullName evidence="3">Uncharacterized protein</fullName>
    </submittedName>
</protein>
<feature type="compositionally biased region" description="Polar residues" evidence="1">
    <location>
        <begin position="310"/>
        <end position="319"/>
    </location>
</feature>
<feature type="region of interest" description="Disordered" evidence="1">
    <location>
        <begin position="266"/>
        <end position="447"/>
    </location>
</feature>
<dbReference type="Proteomes" id="UP001465668">
    <property type="component" value="Unassembled WGS sequence"/>
</dbReference>
<feature type="transmembrane region" description="Helical" evidence="2">
    <location>
        <begin position="25"/>
        <end position="46"/>
    </location>
</feature>
<name>A0ABR2XDP8_9PEZI</name>
<feature type="compositionally biased region" description="Polar residues" evidence="1">
    <location>
        <begin position="94"/>
        <end position="108"/>
    </location>
</feature>
<gene>
    <name evidence="3" type="ORF">SCAR479_11378</name>
</gene>
<feature type="region of interest" description="Disordered" evidence="1">
    <location>
        <begin position="50"/>
        <end position="125"/>
    </location>
</feature>
<feature type="compositionally biased region" description="Low complexity" evidence="1">
    <location>
        <begin position="76"/>
        <end position="93"/>
    </location>
</feature>
<feature type="region of interest" description="Disordered" evidence="1">
    <location>
        <begin position="1"/>
        <end position="22"/>
    </location>
</feature>
<comment type="caution">
    <text evidence="3">The sequence shown here is derived from an EMBL/GenBank/DDBJ whole genome shotgun (WGS) entry which is preliminary data.</text>
</comment>
<feature type="compositionally biased region" description="Low complexity" evidence="1">
    <location>
        <begin position="396"/>
        <end position="424"/>
    </location>
</feature>
<keyword evidence="2" id="KW-1133">Transmembrane helix</keyword>
<evidence type="ECO:0000313" key="4">
    <source>
        <dbReference type="Proteomes" id="UP001465668"/>
    </source>
</evidence>
<evidence type="ECO:0000256" key="2">
    <source>
        <dbReference type="SAM" id="Phobius"/>
    </source>
</evidence>
<reference evidence="3 4" key="1">
    <citation type="submission" date="2024-02" db="EMBL/GenBank/DDBJ databases">
        <title>First draft genome assembly of two strains of Seiridium cardinale.</title>
        <authorList>
            <person name="Emiliani G."/>
            <person name="Scali E."/>
        </authorList>
    </citation>
    <scope>NUCLEOTIDE SEQUENCE [LARGE SCALE GENOMIC DNA]</scope>
    <source>
        <strain evidence="3 4">BM-138-000479</strain>
    </source>
</reference>
<evidence type="ECO:0000256" key="1">
    <source>
        <dbReference type="SAM" id="MobiDB-lite"/>
    </source>
</evidence>
<evidence type="ECO:0000313" key="3">
    <source>
        <dbReference type="EMBL" id="KAK9771897.1"/>
    </source>
</evidence>
<organism evidence="3 4">
    <name type="scientific">Seiridium cardinale</name>
    <dbReference type="NCBI Taxonomy" id="138064"/>
    <lineage>
        <taxon>Eukaryota</taxon>
        <taxon>Fungi</taxon>
        <taxon>Dikarya</taxon>
        <taxon>Ascomycota</taxon>
        <taxon>Pezizomycotina</taxon>
        <taxon>Sordariomycetes</taxon>
        <taxon>Xylariomycetidae</taxon>
        <taxon>Amphisphaeriales</taxon>
        <taxon>Sporocadaceae</taxon>
        <taxon>Seiridium</taxon>
    </lineage>
</organism>